<gene>
    <name evidence="3" type="ORF">GGD41_001946</name>
</gene>
<evidence type="ECO:0000256" key="1">
    <source>
        <dbReference type="SAM" id="MobiDB-lite"/>
    </source>
</evidence>
<feature type="region of interest" description="Disordered" evidence="1">
    <location>
        <begin position="67"/>
        <end position="105"/>
    </location>
</feature>
<feature type="compositionally biased region" description="Basic and acidic residues" evidence="1">
    <location>
        <begin position="93"/>
        <end position="105"/>
    </location>
</feature>
<proteinExistence type="predicted"/>
<evidence type="ECO:0008006" key="5">
    <source>
        <dbReference type="Google" id="ProtNLM"/>
    </source>
</evidence>
<evidence type="ECO:0000313" key="3">
    <source>
        <dbReference type="EMBL" id="NYH14718.1"/>
    </source>
</evidence>
<dbReference type="RefSeq" id="WP_179710178.1">
    <property type="nucleotide sequence ID" value="NZ_JACCAU010000001.1"/>
</dbReference>
<accession>A0A7Z0AZE4</accession>
<keyword evidence="2" id="KW-0732">Signal</keyword>
<comment type="caution">
    <text evidence="3">The sequence shown here is derived from an EMBL/GenBank/DDBJ whole genome shotgun (WGS) entry which is preliminary data.</text>
</comment>
<organism evidence="3 4">
    <name type="scientific">Paraburkholderia bryophila</name>
    <dbReference type="NCBI Taxonomy" id="420952"/>
    <lineage>
        <taxon>Bacteria</taxon>
        <taxon>Pseudomonadati</taxon>
        <taxon>Pseudomonadota</taxon>
        <taxon>Betaproteobacteria</taxon>
        <taxon>Burkholderiales</taxon>
        <taxon>Burkholderiaceae</taxon>
        <taxon>Paraburkholderia</taxon>
    </lineage>
</organism>
<name>A0A7Z0AZE4_9BURK</name>
<reference evidence="3 4" key="1">
    <citation type="submission" date="2020-07" db="EMBL/GenBank/DDBJ databases">
        <title>Exploring microbial biodiversity for novel pathways involved in the catabolism of aromatic compounds derived from lignin.</title>
        <authorList>
            <person name="Elkins J."/>
        </authorList>
    </citation>
    <scope>NUCLEOTIDE SEQUENCE [LARGE SCALE GENOMIC DNA]</scope>
    <source>
        <strain evidence="3 4">H2C3B</strain>
    </source>
</reference>
<protein>
    <recommendedName>
        <fullName evidence="5">Copper resistance protein CopB</fullName>
    </recommendedName>
</protein>
<feature type="signal peptide" evidence="2">
    <location>
        <begin position="1"/>
        <end position="21"/>
    </location>
</feature>
<dbReference type="Proteomes" id="UP000572540">
    <property type="component" value="Unassembled WGS sequence"/>
</dbReference>
<evidence type="ECO:0000256" key="2">
    <source>
        <dbReference type="SAM" id="SignalP"/>
    </source>
</evidence>
<dbReference type="EMBL" id="JACCAU010000001">
    <property type="protein sequence ID" value="NYH14718.1"/>
    <property type="molecule type" value="Genomic_DNA"/>
</dbReference>
<feature type="chain" id="PRO_5031208324" description="Copper resistance protein CopB" evidence="2">
    <location>
        <begin position="22"/>
        <end position="105"/>
    </location>
</feature>
<dbReference type="AlphaFoldDB" id="A0A7Z0AZE4"/>
<evidence type="ECO:0000313" key="4">
    <source>
        <dbReference type="Proteomes" id="UP000572540"/>
    </source>
</evidence>
<sequence length="105" mass="10926">MRTFIAALLAATASLPSLVHAQTPSVIPDPADAAASTPALSAPSFFADYVAYREPNAPSWQALNRAVTKPSSSNAGMHHDMMHSMSTGAGAGHDMHGASHEEPMK</sequence>